<evidence type="ECO:0000259" key="4">
    <source>
        <dbReference type="PROSITE" id="PS50987"/>
    </source>
</evidence>
<keyword evidence="2" id="KW-0238">DNA-binding</keyword>
<dbReference type="PRINTS" id="PR00778">
    <property type="entry name" value="HTHARSR"/>
</dbReference>
<dbReference type="InterPro" id="IPR036388">
    <property type="entry name" value="WH-like_DNA-bd_sf"/>
</dbReference>
<dbReference type="PANTHER" id="PTHR43132">
    <property type="entry name" value="ARSENICAL RESISTANCE OPERON REPRESSOR ARSR-RELATED"/>
    <property type="match status" value="1"/>
</dbReference>
<organism evidence="5 6">
    <name type="scientific">Dokdonella immobilis</name>
    <dbReference type="NCBI Taxonomy" id="578942"/>
    <lineage>
        <taxon>Bacteria</taxon>
        <taxon>Pseudomonadati</taxon>
        <taxon>Pseudomonadota</taxon>
        <taxon>Gammaproteobacteria</taxon>
        <taxon>Lysobacterales</taxon>
        <taxon>Rhodanobacteraceae</taxon>
        <taxon>Dokdonella</taxon>
    </lineage>
</organism>
<accession>A0A1I5AIW2</accession>
<evidence type="ECO:0000313" key="5">
    <source>
        <dbReference type="EMBL" id="SFN62353.1"/>
    </source>
</evidence>
<evidence type="ECO:0000256" key="2">
    <source>
        <dbReference type="ARBA" id="ARBA00023125"/>
    </source>
</evidence>
<feature type="domain" description="HTH arsR-type" evidence="4">
    <location>
        <begin position="8"/>
        <end position="103"/>
    </location>
</feature>
<sequence length="106" mass="11767">MEINDLTAMQQRAEDASRLLKVLANAQRLRVVCLLVGREMTVGQINEELPDLSQSALSQHLARLRDEGMVSTRRESQTIWYRLVDGPAQSVIATLYGVYCAPPPAA</sequence>
<evidence type="ECO:0000313" key="6">
    <source>
        <dbReference type="Proteomes" id="UP000198575"/>
    </source>
</evidence>
<dbReference type="EMBL" id="FOVF01000038">
    <property type="protein sequence ID" value="SFN62353.1"/>
    <property type="molecule type" value="Genomic_DNA"/>
</dbReference>
<keyword evidence="6" id="KW-1185">Reference proteome</keyword>
<dbReference type="InterPro" id="IPR036390">
    <property type="entry name" value="WH_DNA-bd_sf"/>
</dbReference>
<dbReference type="GO" id="GO:0003677">
    <property type="term" value="F:DNA binding"/>
    <property type="evidence" value="ECO:0007669"/>
    <property type="project" value="UniProtKB-KW"/>
</dbReference>
<dbReference type="InterPro" id="IPR001845">
    <property type="entry name" value="HTH_ArsR_DNA-bd_dom"/>
</dbReference>
<dbReference type="GO" id="GO:0003700">
    <property type="term" value="F:DNA-binding transcription factor activity"/>
    <property type="evidence" value="ECO:0007669"/>
    <property type="project" value="InterPro"/>
</dbReference>
<proteinExistence type="predicted"/>
<dbReference type="SMART" id="SM00418">
    <property type="entry name" value="HTH_ARSR"/>
    <property type="match status" value="1"/>
</dbReference>
<dbReference type="PROSITE" id="PS50987">
    <property type="entry name" value="HTH_ARSR_2"/>
    <property type="match status" value="1"/>
</dbReference>
<dbReference type="SUPFAM" id="SSF46785">
    <property type="entry name" value="Winged helix' DNA-binding domain"/>
    <property type="match status" value="1"/>
</dbReference>
<dbReference type="STRING" id="578942.SAMN05216289_13832"/>
<name>A0A1I5AIW2_9GAMM</name>
<dbReference type="CDD" id="cd00090">
    <property type="entry name" value="HTH_ARSR"/>
    <property type="match status" value="1"/>
</dbReference>
<dbReference type="NCBIfam" id="NF033788">
    <property type="entry name" value="HTH_metalloreg"/>
    <property type="match status" value="1"/>
</dbReference>
<dbReference type="InterPro" id="IPR011991">
    <property type="entry name" value="ArsR-like_HTH"/>
</dbReference>
<dbReference type="Gene3D" id="1.10.10.10">
    <property type="entry name" value="Winged helix-like DNA-binding domain superfamily/Winged helix DNA-binding domain"/>
    <property type="match status" value="1"/>
</dbReference>
<evidence type="ECO:0000256" key="3">
    <source>
        <dbReference type="ARBA" id="ARBA00023163"/>
    </source>
</evidence>
<protein>
    <submittedName>
        <fullName evidence="5">Transcriptional regulator, ArsR family</fullName>
    </submittedName>
</protein>
<keyword evidence="1" id="KW-0805">Transcription regulation</keyword>
<gene>
    <name evidence="5" type="ORF">SAMN05216289_13832</name>
</gene>
<evidence type="ECO:0000256" key="1">
    <source>
        <dbReference type="ARBA" id="ARBA00023015"/>
    </source>
</evidence>
<dbReference type="InterPro" id="IPR051011">
    <property type="entry name" value="Metal_resp_trans_reg"/>
</dbReference>
<dbReference type="Proteomes" id="UP000198575">
    <property type="component" value="Unassembled WGS sequence"/>
</dbReference>
<dbReference type="AlphaFoldDB" id="A0A1I5AIW2"/>
<keyword evidence="3" id="KW-0804">Transcription</keyword>
<reference evidence="5 6" key="1">
    <citation type="submission" date="2016-10" db="EMBL/GenBank/DDBJ databases">
        <authorList>
            <person name="de Groot N.N."/>
        </authorList>
    </citation>
    <scope>NUCLEOTIDE SEQUENCE [LARGE SCALE GENOMIC DNA]</scope>
    <source>
        <strain evidence="5 6">CGMCC 1.7659</strain>
    </source>
</reference>
<dbReference type="Pfam" id="PF01022">
    <property type="entry name" value="HTH_5"/>
    <property type="match status" value="1"/>
</dbReference>
<dbReference type="PANTHER" id="PTHR43132:SF2">
    <property type="entry name" value="ARSENICAL RESISTANCE OPERON REPRESSOR ARSR-RELATED"/>
    <property type="match status" value="1"/>
</dbReference>